<name>A0A1Y3Y0X1_9ACTN</name>
<sequence length="333" mass="38220">MSGQQSLVSIITTCYNGSQFLQRYFECILGQSYDNIQLIFVDDGSKDSTFEIATSYQAVIEERGYSFVLLRQDNSGQAVAINRALPYVKGEFISWIDSDDIMYSDCVERKVMALRENEDADYVFAQVNVVNEDDLNTVVGIFKREQIDNPWLFDSLLSERDGYCCNIAYLARTKKLLDVLPPQGIYESRAGQNWQLLLPLAYYSKCCFIDKPLASYVISKNSHSHRIVSAEQMLKRTYELEDVLRHVISSMDLSGQERSRIDLEIERKYIPQRLKLAIETKNDELFEDTKLKLKAMKEASPYSLGLIAAHKLRCGNLAIKIADALYQLKQRFL</sequence>
<keyword evidence="2" id="KW-0808">Transferase</keyword>
<comment type="caution">
    <text evidence="4">The sequence shown here is derived from an EMBL/GenBank/DDBJ whole genome shotgun (WGS) entry which is preliminary data.</text>
</comment>
<protein>
    <recommendedName>
        <fullName evidence="3">Glycosyltransferase 2-like domain-containing protein</fullName>
    </recommendedName>
</protein>
<keyword evidence="1" id="KW-0328">Glycosyltransferase</keyword>
<evidence type="ECO:0000313" key="5">
    <source>
        <dbReference type="Proteomes" id="UP000195781"/>
    </source>
</evidence>
<dbReference type="AlphaFoldDB" id="A0A1Y3Y0X1"/>
<evidence type="ECO:0000313" key="4">
    <source>
        <dbReference type="EMBL" id="OUN89029.1"/>
    </source>
</evidence>
<accession>A0A1Y3Y0X1</accession>
<proteinExistence type="predicted"/>
<dbReference type="InterPro" id="IPR029044">
    <property type="entry name" value="Nucleotide-diphossugar_trans"/>
</dbReference>
<dbReference type="CDD" id="cd00761">
    <property type="entry name" value="Glyco_tranf_GTA_type"/>
    <property type="match status" value="1"/>
</dbReference>
<gene>
    <name evidence="4" type="ORF">B5G02_03370</name>
</gene>
<dbReference type="PANTHER" id="PTHR22916:SF51">
    <property type="entry name" value="GLYCOSYLTRANSFERASE EPSH-RELATED"/>
    <property type="match status" value="1"/>
</dbReference>
<dbReference type="InterPro" id="IPR001173">
    <property type="entry name" value="Glyco_trans_2-like"/>
</dbReference>
<organism evidence="4 5">
    <name type="scientific">[Collinsella] massiliensis</name>
    <dbReference type="NCBI Taxonomy" id="1232426"/>
    <lineage>
        <taxon>Bacteria</taxon>
        <taxon>Bacillati</taxon>
        <taxon>Actinomycetota</taxon>
        <taxon>Coriobacteriia</taxon>
        <taxon>Coriobacteriales</taxon>
        <taxon>Coriobacteriaceae</taxon>
        <taxon>Enorma</taxon>
    </lineage>
</organism>
<dbReference type="PANTHER" id="PTHR22916">
    <property type="entry name" value="GLYCOSYLTRANSFERASE"/>
    <property type="match status" value="1"/>
</dbReference>
<dbReference type="EMBL" id="NFIE01000006">
    <property type="protein sequence ID" value="OUN89029.1"/>
    <property type="molecule type" value="Genomic_DNA"/>
</dbReference>
<dbReference type="Proteomes" id="UP000195781">
    <property type="component" value="Unassembled WGS sequence"/>
</dbReference>
<keyword evidence="5" id="KW-1185">Reference proteome</keyword>
<evidence type="ECO:0000256" key="2">
    <source>
        <dbReference type="ARBA" id="ARBA00022679"/>
    </source>
</evidence>
<dbReference type="OrthoDB" id="3189257at2"/>
<dbReference type="GO" id="GO:0016757">
    <property type="term" value="F:glycosyltransferase activity"/>
    <property type="evidence" value="ECO:0007669"/>
    <property type="project" value="UniProtKB-KW"/>
</dbReference>
<dbReference type="RefSeq" id="WP_094335191.1">
    <property type="nucleotide sequence ID" value="NZ_NFIE01000006.1"/>
</dbReference>
<dbReference type="Gene3D" id="3.90.550.10">
    <property type="entry name" value="Spore Coat Polysaccharide Biosynthesis Protein SpsA, Chain A"/>
    <property type="match status" value="1"/>
</dbReference>
<dbReference type="SUPFAM" id="SSF53448">
    <property type="entry name" value="Nucleotide-diphospho-sugar transferases"/>
    <property type="match status" value="1"/>
</dbReference>
<dbReference type="Pfam" id="PF00535">
    <property type="entry name" value="Glycos_transf_2"/>
    <property type="match status" value="1"/>
</dbReference>
<evidence type="ECO:0000256" key="1">
    <source>
        <dbReference type="ARBA" id="ARBA00022676"/>
    </source>
</evidence>
<feature type="domain" description="Glycosyltransferase 2-like" evidence="3">
    <location>
        <begin position="9"/>
        <end position="136"/>
    </location>
</feature>
<reference evidence="5" key="1">
    <citation type="submission" date="2017-04" db="EMBL/GenBank/DDBJ databases">
        <title>Function of individual gut microbiota members based on whole genome sequencing of pure cultures obtained from chicken caecum.</title>
        <authorList>
            <person name="Medvecky M."/>
            <person name="Cejkova D."/>
            <person name="Polansky O."/>
            <person name="Karasova D."/>
            <person name="Kubasova T."/>
            <person name="Cizek A."/>
            <person name="Rychlik I."/>
        </authorList>
    </citation>
    <scope>NUCLEOTIDE SEQUENCE [LARGE SCALE GENOMIC DNA]</scope>
    <source>
        <strain evidence="5">An5</strain>
    </source>
</reference>
<evidence type="ECO:0000259" key="3">
    <source>
        <dbReference type="Pfam" id="PF00535"/>
    </source>
</evidence>